<keyword evidence="2" id="KW-1185">Reference proteome</keyword>
<accession>A0ACB9C568</accession>
<evidence type="ECO:0000313" key="1">
    <source>
        <dbReference type="EMBL" id="KAI3729426.1"/>
    </source>
</evidence>
<gene>
    <name evidence="1" type="ORF">L6452_18084</name>
</gene>
<comment type="caution">
    <text evidence="1">The sequence shown here is derived from an EMBL/GenBank/DDBJ whole genome shotgun (WGS) entry which is preliminary data.</text>
</comment>
<reference evidence="2" key="1">
    <citation type="journal article" date="2022" name="Mol. Ecol. Resour.">
        <title>The genomes of chicory, endive, great burdock and yacon provide insights into Asteraceae palaeo-polyploidization history and plant inulin production.</title>
        <authorList>
            <person name="Fan W."/>
            <person name="Wang S."/>
            <person name="Wang H."/>
            <person name="Wang A."/>
            <person name="Jiang F."/>
            <person name="Liu H."/>
            <person name="Zhao H."/>
            <person name="Xu D."/>
            <person name="Zhang Y."/>
        </authorList>
    </citation>
    <scope>NUCLEOTIDE SEQUENCE [LARGE SCALE GENOMIC DNA]</scope>
    <source>
        <strain evidence="2">cv. Niubang</strain>
    </source>
</reference>
<reference evidence="1 2" key="2">
    <citation type="journal article" date="2022" name="Mol. Ecol. Resour.">
        <title>The genomes of chicory, endive, great burdock and yacon provide insights into Asteraceae paleo-polyploidization history and plant inulin production.</title>
        <authorList>
            <person name="Fan W."/>
            <person name="Wang S."/>
            <person name="Wang H."/>
            <person name="Wang A."/>
            <person name="Jiang F."/>
            <person name="Liu H."/>
            <person name="Zhao H."/>
            <person name="Xu D."/>
            <person name="Zhang Y."/>
        </authorList>
    </citation>
    <scope>NUCLEOTIDE SEQUENCE [LARGE SCALE GENOMIC DNA]</scope>
    <source>
        <strain evidence="2">cv. Niubang</strain>
    </source>
</reference>
<name>A0ACB9C568_ARCLA</name>
<evidence type="ECO:0000313" key="2">
    <source>
        <dbReference type="Proteomes" id="UP001055879"/>
    </source>
</evidence>
<organism evidence="1 2">
    <name type="scientific">Arctium lappa</name>
    <name type="common">Greater burdock</name>
    <name type="synonym">Lappa major</name>
    <dbReference type="NCBI Taxonomy" id="4217"/>
    <lineage>
        <taxon>Eukaryota</taxon>
        <taxon>Viridiplantae</taxon>
        <taxon>Streptophyta</taxon>
        <taxon>Embryophyta</taxon>
        <taxon>Tracheophyta</taxon>
        <taxon>Spermatophyta</taxon>
        <taxon>Magnoliopsida</taxon>
        <taxon>eudicotyledons</taxon>
        <taxon>Gunneridae</taxon>
        <taxon>Pentapetalae</taxon>
        <taxon>asterids</taxon>
        <taxon>campanulids</taxon>
        <taxon>Asterales</taxon>
        <taxon>Asteraceae</taxon>
        <taxon>Carduoideae</taxon>
        <taxon>Cardueae</taxon>
        <taxon>Arctiinae</taxon>
        <taxon>Arctium</taxon>
    </lineage>
</organism>
<dbReference type="Proteomes" id="UP001055879">
    <property type="component" value="Linkage Group LG05"/>
</dbReference>
<protein>
    <submittedName>
        <fullName evidence="1">Uncharacterized protein</fullName>
    </submittedName>
</protein>
<dbReference type="EMBL" id="CM042051">
    <property type="protein sequence ID" value="KAI3729426.1"/>
    <property type="molecule type" value="Genomic_DNA"/>
</dbReference>
<proteinExistence type="predicted"/>
<sequence>MEPSDPKLDEMAKDVKELLLTLTTVVVEVTNLASKVDEEYVHIEGEQIQTIEAHLSLAERTVEDDDSYSDDVELILNDPSEPTITTSAAVVTIDVGDEECDEVEEYDVEVDIPKGSANLGNDYDDDDDDDDDNDDDDDDDDGDDFLFQPIPSSAPKGISIKEPSSHGERPYQQKNQQSYTGKGKGFAEETQSILRNAEGSLL</sequence>